<feature type="compositionally biased region" description="Polar residues" evidence="1">
    <location>
        <begin position="97"/>
        <end position="106"/>
    </location>
</feature>
<keyword evidence="3" id="KW-1185">Reference proteome</keyword>
<evidence type="ECO:0000313" key="2">
    <source>
        <dbReference type="EMBL" id="CBK25389.2"/>
    </source>
</evidence>
<dbReference type="AlphaFoldDB" id="D8MBF0"/>
<feature type="compositionally biased region" description="Polar residues" evidence="1">
    <location>
        <begin position="168"/>
        <end position="189"/>
    </location>
</feature>
<feature type="compositionally biased region" description="Basic and acidic residues" evidence="1">
    <location>
        <begin position="150"/>
        <end position="167"/>
    </location>
</feature>
<reference evidence="2" key="1">
    <citation type="submission" date="2010-02" db="EMBL/GenBank/DDBJ databases">
        <title>Sequencing and annotation of the Blastocystis hominis genome.</title>
        <authorList>
            <person name="Wincker P."/>
        </authorList>
    </citation>
    <scope>NUCLEOTIDE SEQUENCE</scope>
    <source>
        <strain evidence="2">Singapore isolate B</strain>
    </source>
</reference>
<sequence length="499" mass="58425">MEDNNYTCNVYECNNENYKNFSYYARYDYDNVDVCYYWDNDNHYIKKTFEDRIMREYSYEVKNGNIDDTTKKRVYKGEYEYNPKQHFPRKNNKIAGQGSQVDNDIQNNANTENQKNNSDPAQNHPQNKTEDETSTTIGTTDSKNGSQKEQQNEEKENTNEIRDKNENKNGTTIKNDESSLSNGVANTTDKNVDSEIPKEIPGKVNLYMLRVVILKVENPQGTYLINAQKKQNNYITLTWTNSKSQEIPVSEDGTSFVVESKERNYLLKFDNDFTKCYIIEYKQKDDLKGYCYYTKHEADELKECGLVKNDEYVCFKKFNNGKMTEYTYSFENEQIVVGSKTEVYEGNYQNNPCEHYPRVVPNALEILPELPRNAKEEIVEYIKKIEQGQNEIVVKAGTELSQIDCNAGILIFEESYMNELQNDFVINEKQFPYLRKLILESNCQNSRDKIFGKFEISGCLKLEEIEVKNNSFCWYMQYVFKGIAIVFMFSNRLAFSQVN</sequence>
<name>D8MBF0_BLAHO</name>
<proteinExistence type="predicted"/>
<dbReference type="GeneID" id="24921979"/>
<gene>
    <name evidence="2" type="ORF">GSBLH_T00004994001</name>
</gene>
<evidence type="ECO:0000313" key="3">
    <source>
        <dbReference type="Proteomes" id="UP000008312"/>
    </source>
</evidence>
<dbReference type="InParanoid" id="D8MBF0"/>
<dbReference type="Proteomes" id="UP000008312">
    <property type="component" value="Unassembled WGS sequence"/>
</dbReference>
<evidence type="ECO:0000256" key="1">
    <source>
        <dbReference type="SAM" id="MobiDB-lite"/>
    </source>
</evidence>
<accession>D8MBF0</accession>
<organism evidence="2">
    <name type="scientific">Blastocystis hominis</name>
    <dbReference type="NCBI Taxonomy" id="12968"/>
    <lineage>
        <taxon>Eukaryota</taxon>
        <taxon>Sar</taxon>
        <taxon>Stramenopiles</taxon>
        <taxon>Bigyra</taxon>
        <taxon>Opalozoa</taxon>
        <taxon>Opalinata</taxon>
        <taxon>Blastocystidae</taxon>
        <taxon>Blastocystis</taxon>
    </lineage>
</organism>
<feature type="region of interest" description="Disordered" evidence="1">
    <location>
        <begin position="79"/>
        <end position="194"/>
    </location>
</feature>
<protein>
    <submittedName>
        <fullName evidence="2">Uncharacterized protein</fullName>
    </submittedName>
</protein>
<dbReference type="RefSeq" id="XP_012899437.1">
    <property type="nucleotide sequence ID" value="XM_013043983.1"/>
</dbReference>
<dbReference type="EMBL" id="FN668691">
    <property type="protein sequence ID" value="CBK25389.2"/>
    <property type="molecule type" value="Genomic_DNA"/>
</dbReference>
<feature type="compositionally biased region" description="Low complexity" evidence="1">
    <location>
        <begin position="107"/>
        <end position="117"/>
    </location>
</feature>